<name>A0A3B6E9V8_WHEAT</name>
<keyword evidence="1" id="KW-1133">Transmembrane helix</keyword>
<proteinExistence type="predicted"/>
<dbReference type="PANTHER" id="PTHR31170:SF18">
    <property type="entry name" value="(WILD MALAYSIAN BANANA) HYPOTHETICAL PROTEIN"/>
    <property type="match status" value="1"/>
</dbReference>
<dbReference type="Pfam" id="PF03140">
    <property type="entry name" value="DUF247"/>
    <property type="match status" value="1"/>
</dbReference>
<feature type="transmembrane region" description="Helical" evidence="1">
    <location>
        <begin position="196"/>
        <end position="217"/>
    </location>
</feature>
<dbReference type="OrthoDB" id="680488at2759"/>
<reference evidence="2" key="1">
    <citation type="submission" date="2018-08" db="EMBL/GenBank/DDBJ databases">
        <authorList>
            <person name="Rossello M."/>
        </authorList>
    </citation>
    <scope>NUCLEOTIDE SEQUENCE [LARGE SCALE GENOMIC DNA]</scope>
    <source>
        <strain evidence="2">cv. Chinese Spring</strain>
    </source>
</reference>
<keyword evidence="1" id="KW-0812">Transmembrane</keyword>
<dbReference type="InterPro" id="IPR004158">
    <property type="entry name" value="DUF247_pln"/>
</dbReference>
<dbReference type="Proteomes" id="UP000019116">
    <property type="component" value="Chromosome 3A"/>
</dbReference>
<accession>A0A3B6E9V8</accession>
<keyword evidence="1" id="KW-0472">Membrane</keyword>
<protein>
    <submittedName>
        <fullName evidence="2">Uncharacterized protein</fullName>
    </submittedName>
</protein>
<evidence type="ECO:0000256" key="1">
    <source>
        <dbReference type="SAM" id="Phobius"/>
    </source>
</evidence>
<evidence type="ECO:0000313" key="2">
    <source>
        <dbReference type="EnsemblPlants" id="TraesCS3A02G018800.1.cds1"/>
    </source>
</evidence>
<dbReference type="Gramene" id="TraesCS3A03G0039000.1">
    <property type="protein sequence ID" value="TraesCS3A03G0039000.1.CDS1"/>
    <property type="gene ID" value="TraesCS3A03G0039000"/>
</dbReference>
<dbReference type="PANTHER" id="PTHR31170">
    <property type="entry name" value="BNAC04G53230D PROTEIN"/>
    <property type="match status" value="1"/>
</dbReference>
<dbReference type="AlphaFoldDB" id="A0A3B6E9V8"/>
<dbReference type="Gramene" id="TraesCS3A02G018800.1">
    <property type="protein sequence ID" value="TraesCS3A02G018800.1.cds1"/>
    <property type="gene ID" value="TraesCS3A02G018800"/>
</dbReference>
<dbReference type="STRING" id="4565.A0A3B6E9V8"/>
<dbReference type="EnsemblPlants" id="TraesCS3A02G018800.1">
    <property type="protein sequence ID" value="TraesCS3A02G018800.1.cds1"/>
    <property type="gene ID" value="TraesCS3A02G018800"/>
</dbReference>
<evidence type="ECO:0000313" key="3">
    <source>
        <dbReference type="Proteomes" id="UP000019116"/>
    </source>
</evidence>
<sequence>MNIFKKAHKRRLCDGSLALHPIDVCHRSLLYGLPREMVKGREDEFIRSATELDQAGIRFARSSTRSLHDIGFLDGALHVPELTVDDYTEHKLFSLMAFERLHAGAGANEVTAYVFFMDNIIKSAADAQLVCSKRIISNGLGSDKEVARMFNRLANEAELDKYSPLRTLHGQVNTYCEKRRNQWRASLIRNHAANPWAAVLLLALTVLQTVYTVLPYYQQQP</sequence>
<reference evidence="2" key="2">
    <citation type="submission" date="2018-10" db="UniProtKB">
        <authorList>
            <consortium name="EnsemblPlants"/>
        </authorList>
    </citation>
    <scope>IDENTIFICATION</scope>
</reference>
<keyword evidence="3" id="KW-1185">Reference proteome</keyword>
<organism evidence="2">
    <name type="scientific">Triticum aestivum</name>
    <name type="common">Wheat</name>
    <dbReference type="NCBI Taxonomy" id="4565"/>
    <lineage>
        <taxon>Eukaryota</taxon>
        <taxon>Viridiplantae</taxon>
        <taxon>Streptophyta</taxon>
        <taxon>Embryophyta</taxon>
        <taxon>Tracheophyta</taxon>
        <taxon>Spermatophyta</taxon>
        <taxon>Magnoliopsida</taxon>
        <taxon>Liliopsida</taxon>
        <taxon>Poales</taxon>
        <taxon>Poaceae</taxon>
        <taxon>BOP clade</taxon>
        <taxon>Pooideae</taxon>
        <taxon>Triticodae</taxon>
        <taxon>Triticeae</taxon>
        <taxon>Triticinae</taxon>
        <taxon>Triticum</taxon>
    </lineage>
</organism>
<dbReference type="OMA" id="SFIHTYF"/>